<protein>
    <recommendedName>
        <fullName evidence="5">Protein kinase domain-containing protein</fullName>
    </recommendedName>
</protein>
<accession>A0A1F4UYE8</accession>
<evidence type="ECO:0000313" key="6">
    <source>
        <dbReference type="EMBL" id="OGC49969.1"/>
    </source>
</evidence>
<dbReference type="Gene3D" id="1.10.510.10">
    <property type="entry name" value="Transferase(Phosphotransferase) domain 1"/>
    <property type="match status" value="1"/>
</dbReference>
<keyword evidence="4" id="KW-0067">ATP-binding</keyword>
<dbReference type="Proteomes" id="UP000177458">
    <property type="component" value="Unassembled WGS sequence"/>
</dbReference>
<name>A0A1F4UYE8_UNCKA</name>
<evidence type="ECO:0000259" key="5">
    <source>
        <dbReference type="PROSITE" id="PS50011"/>
    </source>
</evidence>
<evidence type="ECO:0000256" key="1">
    <source>
        <dbReference type="ARBA" id="ARBA00022679"/>
    </source>
</evidence>
<feature type="domain" description="Protein kinase" evidence="5">
    <location>
        <begin position="114"/>
        <end position="386"/>
    </location>
</feature>
<dbReference type="PANTHER" id="PTHR43289:SF6">
    <property type="entry name" value="SERINE_THREONINE-PROTEIN KINASE NEKL-3"/>
    <property type="match status" value="1"/>
</dbReference>
<dbReference type="SUPFAM" id="SSF56112">
    <property type="entry name" value="Protein kinase-like (PK-like)"/>
    <property type="match status" value="1"/>
</dbReference>
<evidence type="ECO:0000256" key="2">
    <source>
        <dbReference type="ARBA" id="ARBA00022741"/>
    </source>
</evidence>
<reference evidence="6 7" key="1">
    <citation type="journal article" date="2016" name="Nat. Commun.">
        <title>Thousands of microbial genomes shed light on interconnected biogeochemical processes in an aquifer system.</title>
        <authorList>
            <person name="Anantharaman K."/>
            <person name="Brown C.T."/>
            <person name="Hug L.A."/>
            <person name="Sharon I."/>
            <person name="Castelle C.J."/>
            <person name="Probst A.J."/>
            <person name="Thomas B.C."/>
            <person name="Singh A."/>
            <person name="Wilkins M.J."/>
            <person name="Karaoz U."/>
            <person name="Brodie E.L."/>
            <person name="Williams K.H."/>
            <person name="Hubbard S.S."/>
            <person name="Banfield J.F."/>
        </authorList>
    </citation>
    <scope>NUCLEOTIDE SEQUENCE [LARGE SCALE GENOMIC DNA]</scope>
</reference>
<dbReference type="AlphaFoldDB" id="A0A1F4UYE8"/>
<sequence>MKRIDETDTIENERPVWDLYGPDPILGEIIKIPPEAELDLQAELEKRHYTQSEIDTLISVFGRHVIHLPHIKESPKGEAKYKDVSVETVWDLPRFIISKGELNKQFPNPLSGGKIRPNELAGGGQGILIDAYDMNLGMHVVAKAFNPVFYTALTPAFINSRLINEAITTARQTLLDEDVSIATVYDGGLLPTTDDRILMPFFVMRKIDGFSLDKAGTYELHTALDITNKLARAIDKLNADNIHHCDIKPGNIMLGRNGKLYLIDWGTSLDNFNKNLFITESGTPPFRAPEQATGIVTNETDQHALAATTWNLIKGQPPLWKALFRIGLPEREYHEYEHIDDKQELVKPDTMNDKVFGVFARAMSYNPEDRYKSCIEFAKALKDAYEMSQTN</sequence>
<comment type="caution">
    <text evidence="6">The sequence shown here is derived from an EMBL/GenBank/DDBJ whole genome shotgun (WGS) entry which is preliminary data.</text>
</comment>
<proteinExistence type="predicted"/>
<organism evidence="6 7">
    <name type="scientific">candidate division WWE3 bacterium RIFCSPLOWO2_01_FULL_37_15</name>
    <dbReference type="NCBI Taxonomy" id="1802622"/>
    <lineage>
        <taxon>Bacteria</taxon>
        <taxon>Katanobacteria</taxon>
    </lineage>
</organism>
<dbReference type="PROSITE" id="PS00108">
    <property type="entry name" value="PROTEIN_KINASE_ST"/>
    <property type="match status" value="1"/>
</dbReference>
<keyword evidence="3" id="KW-0418">Kinase</keyword>
<evidence type="ECO:0000313" key="7">
    <source>
        <dbReference type="Proteomes" id="UP000177458"/>
    </source>
</evidence>
<dbReference type="EMBL" id="MEVF01000012">
    <property type="protein sequence ID" value="OGC49969.1"/>
    <property type="molecule type" value="Genomic_DNA"/>
</dbReference>
<dbReference type="InterPro" id="IPR000719">
    <property type="entry name" value="Prot_kinase_dom"/>
</dbReference>
<dbReference type="PROSITE" id="PS50011">
    <property type="entry name" value="PROTEIN_KINASE_DOM"/>
    <property type="match status" value="1"/>
</dbReference>
<dbReference type="SMART" id="SM00220">
    <property type="entry name" value="S_TKc"/>
    <property type="match status" value="1"/>
</dbReference>
<dbReference type="GO" id="GO:0004674">
    <property type="term" value="F:protein serine/threonine kinase activity"/>
    <property type="evidence" value="ECO:0007669"/>
    <property type="project" value="TreeGrafter"/>
</dbReference>
<evidence type="ECO:0000256" key="4">
    <source>
        <dbReference type="ARBA" id="ARBA00022840"/>
    </source>
</evidence>
<keyword evidence="2" id="KW-0547">Nucleotide-binding</keyword>
<dbReference type="InterPro" id="IPR008271">
    <property type="entry name" value="Ser/Thr_kinase_AS"/>
</dbReference>
<keyword evidence="1" id="KW-0808">Transferase</keyword>
<gene>
    <name evidence="6" type="ORF">A3A69_00325</name>
</gene>
<evidence type="ECO:0000256" key="3">
    <source>
        <dbReference type="ARBA" id="ARBA00022777"/>
    </source>
</evidence>
<dbReference type="InterPro" id="IPR011009">
    <property type="entry name" value="Kinase-like_dom_sf"/>
</dbReference>
<dbReference type="GO" id="GO:0005524">
    <property type="term" value="F:ATP binding"/>
    <property type="evidence" value="ECO:0007669"/>
    <property type="project" value="UniProtKB-KW"/>
</dbReference>
<dbReference type="Pfam" id="PF00069">
    <property type="entry name" value="Pkinase"/>
    <property type="match status" value="1"/>
</dbReference>
<dbReference type="PANTHER" id="PTHR43289">
    <property type="entry name" value="MITOGEN-ACTIVATED PROTEIN KINASE KINASE KINASE 20-RELATED"/>
    <property type="match status" value="1"/>
</dbReference>